<accession>A0A5J9VU26</accession>
<dbReference type="Proteomes" id="UP000324897">
    <property type="component" value="Chromosome 4"/>
</dbReference>
<sequence>MEAAGLSRIISESTNLGSGKYKLPKRKHNRRLRLTIYQTHGGRGRGGWTRLEQGMAVCTDGDSTAMRRSSCPLASKSMQMRPSASQEASLDRARLHLQGVDGSWQSLATQLSDPAARLRGSSAR</sequence>
<gene>
    <name evidence="1" type="ORF">EJB05_12300</name>
</gene>
<dbReference type="EMBL" id="RWGY01000007">
    <property type="protein sequence ID" value="TVU38904.1"/>
    <property type="molecule type" value="Genomic_DNA"/>
</dbReference>
<protein>
    <submittedName>
        <fullName evidence="1">Uncharacterized protein</fullName>
    </submittedName>
</protein>
<evidence type="ECO:0000313" key="1">
    <source>
        <dbReference type="EMBL" id="TVU38904.1"/>
    </source>
</evidence>
<dbReference type="AlphaFoldDB" id="A0A5J9VU26"/>
<evidence type="ECO:0000313" key="2">
    <source>
        <dbReference type="Proteomes" id="UP000324897"/>
    </source>
</evidence>
<dbReference type="Gramene" id="TVU38904">
    <property type="protein sequence ID" value="TVU38904"/>
    <property type="gene ID" value="EJB05_12300"/>
</dbReference>
<name>A0A5J9VU26_9POAL</name>
<proteinExistence type="predicted"/>
<reference evidence="1 2" key="1">
    <citation type="journal article" date="2019" name="Sci. Rep.">
        <title>A high-quality genome of Eragrostis curvula grass provides insights into Poaceae evolution and supports new strategies to enhance forage quality.</title>
        <authorList>
            <person name="Carballo J."/>
            <person name="Santos B.A.C.M."/>
            <person name="Zappacosta D."/>
            <person name="Garbus I."/>
            <person name="Selva J.P."/>
            <person name="Gallo C.A."/>
            <person name="Diaz A."/>
            <person name="Albertini E."/>
            <person name="Caccamo M."/>
            <person name="Echenique V."/>
        </authorList>
    </citation>
    <scope>NUCLEOTIDE SEQUENCE [LARGE SCALE GENOMIC DNA]</scope>
    <source>
        <strain evidence="2">cv. Victoria</strain>
        <tissue evidence="1">Leaf</tissue>
    </source>
</reference>
<keyword evidence="2" id="KW-1185">Reference proteome</keyword>
<organism evidence="1 2">
    <name type="scientific">Eragrostis curvula</name>
    <name type="common">weeping love grass</name>
    <dbReference type="NCBI Taxonomy" id="38414"/>
    <lineage>
        <taxon>Eukaryota</taxon>
        <taxon>Viridiplantae</taxon>
        <taxon>Streptophyta</taxon>
        <taxon>Embryophyta</taxon>
        <taxon>Tracheophyta</taxon>
        <taxon>Spermatophyta</taxon>
        <taxon>Magnoliopsida</taxon>
        <taxon>Liliopsida</taxon>
        <taxon>Poales</taxon>
        <taxon>Poaceae</taxon>
        <taxon>PACMAD clade</taxon>
        <taxon>Chloridoideae</taxon>
        <taxon>Eragrostideae</taxon>
        <taxon>Eragrostidinae</taxon>
        <taxon>Eragrostis</taxon>
    </lineage>
</organism>
<comment type="caution">
    <text evidence="1">The sequence shown here is derived from an EMBL/GenBank/DDBJ whole genome shotgun (WGS) entry which is preliminary data.</text>
</comment>